<evidence type="ECO:0000313" key="1">
    <source>
        <dbReference type="EMBL" id="CDO52828.1"/>
    </source>
</evidence>
<protein>
    <submittedName>
        <fullName evidence="1">Uncharacterized protein</fullName>
    </submittedName>
</protein>
<name>A0A0J9X6J4_GEOCN</name>
<dbReference type="SUPFAM" id="SSF48371">
    <property type="entry name" value="ARM repeat"/>
    <property type="match status" value="1"/>
</dbReference>
<accession>A0A0J9X6J4</accession>
<organism evidence="1 2">
    <name type="scientific">Geotrichum candidum</name>
    <name type="common">Oospora lactis</name>
    <name type="synonym">Dipodascus geotrichum</name>
    <dbReference type="NCBI Taxonomy" id="1173061"/>
    <lineage>
        <taxon>Eukaryota</taxon>
        <taxon>Fungi</taxon>
        <taxon>Dikarya</taxon>
        <taxon>Ascomycota</taxon>
        <taxon>Saccharomycotina</taxon>
        <taxon>Dipodascomycetes</taxon>
        <taxon>Dipodascales</taxon>
        <taxon>Dipodascaceae</taxon>
        <taxon>Geotrichum</taxon>
    </lineage>
</organism>
<proteinExistence type="predicted"/>
<dbReference type="InterPro" id="IPR016024">
    <property type="entry name" value="ARM-type_fold"/>
</dbReference>
<dbReference type="OrthoDB" id="10662901at2759"/>
<dbReference type="Proteomes" id="UP000242525">
    <property type="component" value="Unassembled WGS sequence"/>
</dbReference>
<keyword evidence="2" id="KW-1185">Reference proteome</keyword>
<gene>
    <name evidence="1" type="ORF">BN980_GECA04s00164g</name>
</gene>
<sequence>MLSNSLRTRTHAACACFSARAFSAWSASLRKTRKIDVPNTLGKHDQKDLHLVSIDKAFGKDVVNWDKVGIAFDRYAAQRDHASGLLLATRIAESKLPPPPKITGSILRILSDQDQRLIAPVVLRMFEDIVERQIYLSDSALDSLIWILRSTVDPFARTAYYELFQDYFKYAKKKQKHFLRVEISYMHSLLENGEFEEARTVFTRLVAALAAEKDANIQESALKVLPIENMFQTFVAKWNDVEFGCVIIDAMVTLDIDIGAKYWSALLEAGLKARNEETIKYVWHQAVQPGKFSPSIYSLKAIVDLFSDSSSSVAAEALQRLSLQDPTGVASNSDVVNVFHLHLNAAQRSSPVTAEVYFKGLQALLDYLPSAELQDLAATHDILHKTIVATPAEQLVDTIMAVSNENSDHASEQRFLTTAMNLVLYSTSAHGHASDCLNFYRSFVNKKVKPSASTFEFLALAAFRLKNSKKLSYMIFRECTGYGFTPTAITLMYLIRASLPGRELETTLFYVSQITGKPETVLPGYFVSHLRRTFEQAGDGRLMALLRAPEALRSTYQDFPKDRVLSRSVARGKDKYSFLYDVGNCHRFEHGWDASQLSAKE</sequence>
<evidence type="ECO:0000313" key="2">
    <source>
        <dbReference type="Proteomes" id="UP000242525"/>
    </source>
</evidence>
<comment type="caution">
    <text evidence="1">The sequence shown here is derived from an EMBL/GenBank/DDBJ whole genome shotgun (WGS) entry which is preliminary data.</text>
</comment>
<dbReference type="AlphaFoldDB" id="A0A0J9X6J4"/>
<dbReference type="EMBL" id="CCBN010000004">
    <property type="protein sequence ID" value="CDO52828.1"/>
    <property type="molecule type" value="Genomic_DNA"/>
</dbReference>
<reference evidence="1" key="1">
    <citation type="submission" date="2014-03" db="EMBL/GenBank/DDBJ databases">
        <authorList>
            <person name="Casaregola S."/>
        </authorList>
    </citation>
    <scope>NUCLEOTIDE SEQUENCE [LARGE SCALE GENOMIC DNA]</scope>
    <source>
        <strain evidence="1">CLIB 918</strain>
    </source>
</reference>